<feature type="domain" description="GBF-interacting protein 1 N-terminal" evidence="2">
    <location>
        <begin position="7"/>
        <end position="60"/>
    </location>
</feature>
<feature type="compositionally biased region" description="Basic and acidic residues" evidence="1">
    <location>
        <begin position="328"/>
        <end position="340"/>
    </location>
</feature>
<dbReference type="PANTHER" id="PTHR46445:SF9">
    <property type="entry name" value="GBF-INTERACTING PROTEIN 1 N-TERMINAL DOMAIN-CONTAINING PROTEIN"/>
    <property type="match status" value="1"/>
</dbReference>
<comment type="caution">
    <text evidence="3">The sequence shown here is derived from an EMBL/GenBank/DDBJ whole genome shotgun (WGS) entry which is preliminary data.</text>
</comment>
<protein>
    <recommendedName>
        <fullName evidence="2">GBF-interacting protein 1 N-terminal domain-containing protein</fullName>
    </recommendedName>
</protein>
<feature type="region of interest" description="Disordered" evidence="1">
    <location>
        <begin position="51"/>
        <end position="138"/>
    </location>
</feature>
<dbReference type="Proteomes" id="UP001642260">
    <property type="component" value="Unassembled WGS sequence"/>
</dbReference>
<name>A0ABC8KHG4_ERUVS</name>
<feature type="compositionally biased region" description="Basic and acidic residues" evidence="1">
    <location>
        <begin position="185"/>
        <end position="198"/>
    </location>
</feature>
<dbReference type="Pfam" id="PF06972">
    <property type="entry name" value="GIP1_N"/>
    <property type="match status" value="1"/>
</dbReference>
<keyword evidence="4" id="KW-1185">Reference proteome</keyword>
<evidence type="ECO:0000259" key="2">
    <source>
        <dbReference type="Pfam" id="PF06972"/>
    </source>
</evidence>
<evidence type="ECO:0000313" key="3">
    <source>
        <dbReference type="EMBL" id="CAH8358170.1"/>
    </source>
</evidence>
<dbReference type="InterPro" id="IPR009719">
    <property type="entry name" value="GIP1_N"/>
</dbReference>
<organism evidence="3 4">
    <name type="scientific">Eruca vesicaria subsp. sativa</name>
    <name type="common">Garden rocket</name>
    <name type="synonym">Eruca sativa</name>
    <dbReference type="NCBI Taxonomy" id="29727"/>
    <lineage>
        <taxon>Eukaryota</taxon>
        <taxon>Viridiplantae</taxon>
        <taxon>Streptophyta</taxon>
        <taxon>Embryophyta</taxon>
        <taxon>Tracheophyta</taxon>
        <taxon>Spermatophyta</taxon>
        <taxon>Magnoliopsida</taxon>
        <taxon>eudicotyledons</taxon>
        <taxon>Gunneridae</taxon>
        <taxon>Pentapetalae</taxon>
        <taxon>rosids</taxon>
        <taxon>malvids</taxon>
        <taxon>Brassicales</taxon>
        <taxon>Brassicaceae</taxon>
        <taxon>Brassiceae</taxon>
        <taxon>Eruca</taxon>
    </lineage>
</organism>
<dbReference type="EMBL" id="CAKOAT010242932">
    <property type="protein sequence ID" value="CAH8358170.1"/>
    <property type="molecule type" value="Genomic_DNA"/>
</dbReference>
<proteinExistence type="predicted"/>
<evidence type="ECO:0000313" key="4">
    <source>
        <dbReference type="Proteomes" id="UP001642260"/>
    </source>
</evidence>
<dbReference type="SUPFAM" id="SSF46934">
    <property type="entry name" value="UBA-like"/>
    <property type="match status" value="1"/>
</dbReference>
<dbReference type="InterPro" id="IPR009060">
    <property type="entry name" value="UBA-like_sf"/>
</dbReference>
<feature type="region of interest" description="Disordered" evidence="1">
    <location>
        <begin position="172"/>
        <end position="242"/>
    </location>
</feature>
<feature type="compositionally biased region" description="Polar residues" evidence="1">
    <location>
        <begin position="318"/>
        <end position="327"/>
    </location>
</feature>
<feature type="region of interest" description="Disordered" evidence="1">
    <location>
        <begin position="318"/>
        <end position="346"/>
    </location>
</feature>
<reference evidence="3 4" key="1">
    <citation type="submission" date="2022-03" db="EMBL/GenBank/DDBJ databases">
        <authorList>
            <person name="Macdonald S."/>
            <person name="Ahmed S."/>
            <person name="Newling K."/>
        </authorList>
    </citation>
    <scope>NUCLEOTIDE SEQUENCE [LARGE SCALE GENOMIC DNA]</scope>
</reference>
<evidence type="ECO:0000256" key="1">
    <source>
        <dbReference type="SAM" id="MobiDB-lite"/>
    </source>
</evidence>
<gene>
    <name evidence="3" type="ORF">ERUC_LOCUS23926</name>
</gene>
<feature type="compositionally biased region" description="Polar residues" evidence="1">
    <location>
        <begin position="103"/>
        <end position="113"/>
    </location>
</feature>
<sequence>MGGQGIVREMVQNLKEIVNFSDSEIYTMLVECNMDPNQTVMSLISQDAFQEVKSKRNKKKNTNDQADSSRRRIPNNYKTARGGGSETRLAQSEPANRRGNHFAGSSSAPNSDPKNAEVKKAAPTGSTGPATSSSVPEPAYQSAWVKANPGKKTIAEIVKMGKPLHQMKVIVPPSSETQESGSKAPFKDEGSSLEKQEVTDPVSSFLKPSAESKTDADQVSEPQHVDDEVPEMKTNPVASHPDVDQAAQCSYLRFGSFDVRIGSDQASSGFNYNLVYTQEKEKESSFSYLYNNFYGEEEEEEALGDNVATDERKSYQIDSTARNYHASSDSDREAAQHEPPQEDPQMQNLDNLFTNVMDLRDASISPPGAGQQATALYQHAALSAYYHQHGMPLGHHGNFISNPFMPHGYMHSDFQQGFLVGNHQAPVVVVLPPSASSFLQQNENTVDWRQIRRPNLRVAPRREVYILRGHPSQQPPGFVQAQQLHQQQLSQLAAMSLDQLNHYHQQSAGEASK</sequence>
<dbReference type="PANTHER" id="PTHR46445">
    <property type="entry name" value="RNA POLYMERASE II DEGRADATION FACTOR-LIKE PROTEIN (DUF1296)"/>
    <property type="match status" value="1"/>
</dbReference>
<feature type="compositionally biased region" description="Low complexity" evidence="1">
    <location>
        <begin position="121"/>
        <end position="134"/>
    </location>
</feature>
<accession>A0ABC8KHG4</accession>
<dbReference type="AlphaFoldDB" id="A0ABC8KHG4"/>